<name>A0A6G0XTE7_9STRA</name>
<feature type="region of interest" description="Disordered" evidence="2">
    <location>
        <begin position="1"/>
        <end position="35"/>
    </location>
</feature>
<protein>
    <recommendedName>
        <fullName evidence="5">BED-type domain-containing protein</fullName>
    </recommendedName>
</protein>
<dbReference type="AlphaFoldDB" id="A0A6G0XTE7"/>
<evidence type="ECO:0000256" key="1">
    <source>
        <dbReference type="SAM" id="Coils"/>
    </source>
</evidence>
<evidence type="ECO:0008006" key="5">
    <source>
        <dbReference type="Google" id="ProtNLM"/>
    </source>
</evidence>
<sequence>MAEVVKPDGAKADDPKADKESGIAPKRSRGPPKNEDIWQHFTKLKDAGKYHNYWYVECKGCRNAFQMRFVPGNDPEAPEPTPIVSRIPDMRRHLTKCKFVTEYVPDLIMPTRPAKMHKGDKCDKKPKIWIDKDERELRRRDMEHRWDMERRRMALEEQKNARVDQKLARQEEEAQINRRILLAKAQEAELQLKVAQAKARQELLQAGMSHDEIDVVLHRSVSPKGDTLV</sequence>
<feature type="compositionally biased region" description="Basic and acidic residues" evidence="2">
    <location>
        <begin position="1"/>
        <end position="21"/>
    </location>
</feature>
<evidence type="ECO:0000256" key="2">
    <source>
        <dbReference type="SAM" id="MobiDB-lite"/>
    </source>
</evidence>
<evidence type="ECO:0000313" key="3">
    <source>
        <dbReference type="EMBL" id="KAF0743818.1"/>
    </source>
</evidence>
<dbReference type="VEuPathDB" id="FungiDB:AeMF1_002702"/>
<reference evidence="3 4" key="1">
    <citation type="submission" date="2019-07" db="EMBL/GenBank/DDBJ databases">
        <title>Genomics analysis of Aphanomyces spp. identifies a new class of oomycete effector associated with host adaptation.</title>
        <authorList>
            <person name="Gaulin E."/>
        </authorList>
    </citation>
    <scope>NUCLEOTIDE SEQUENCE [LARGE SCALE GENOMIC DNA]</scope>
    <source>
        <strain evidence="3 4">ATCC 201684</strain>
    </source>
</reference>
<organism evidence="3 4">
    <name type="scientific">Aphanomyces euteiches</name>
    <dbReference type="NCBI Taxonomy" id="100861"/>
    <lineage>
        <taxon>Eukaryota</taxon>
        <taxon>Sar</taxon>
        <taxon>Stramenopiles</taxon>
        <taxon>Oomycota</taxon>
        <taxon>Saprolegniomycetes</taxon>
        <taxon>Saprolegniales</taxon>
        <taxon>Verrucalvaceae</taxon>
        <taxon>Aphanomyces</taxon>
    </lineage>
</organism>
<dbReference type="EMBL" id="VJMJ01000012">
    <property type="protein sequence ID" value="KAF0743818.1"/>
    <property type="molecule type" value="Genomic_DNA"/>
</dbReference>
<keyword evidence="1" id="KW-0175">Coiled coil</keyword>
<gene>
    <name evidence="3" type="ORF">Ae201684_001464</name>
</gene>
<dbReference type="Proteomes" id="UP000481153">
    <property type="component" value="Unassembled WGS sequence"/>
</dbReference>
<comment type="caution">
    <text evidence="3">The sequence shown here is derived from an EMBL/GenBank/DDBJ whole genome shotgun (WGS) entry which is preliminary data.</text>
</comment>
<evidence type="ECO:0000313" key="4">
    <source>
        <dbReference type="Proteomes" id="UP000481153"/>
    </source>
</evidence>
<keyword evidence="4" id="KW-1185">Reference proteome</keyword>
<accession>A0A6G0XTE7</accession>
<proteinExistence type="predicted"/>
<feature type="coiled-coil region" evidence="1">
    <location>
        <begin position="153"/>
        <end position="205"/>
    </location>
</feature>